<dbReference type="Gene3D" id="3.40.50.620">
    <property type="entry name" value="HUPs"/>
    <property type="match status" value="1"/>
</dbReference>
<sequence>MPGLQVIALISGGKDSLFSILHCLANGHTVVALANLYPPPPPGADPAAPVSETDDLDSYMYQTVGHSLIPLYETALGIPLYRHPIRGRAINTNKTYEPAPAPAPPPTDPSSPAAADPADADADETESLLPLLAHILAHHPTASALSTGAILSTYQRTRIDSISTRLGLVPLAYLWQYPLLPPH</sequence>
<evidence type="ECO:0000256" key="1">
    <source>
        <dbReference type="ARBA" id="ARBA00012089"/>
    </source>
</evidence>
<dbReference type="GO" id="GO:0017183">
    <property type="term" value="P:protein histidyl modification to diphthamide"/>
    <property type="evidence" value="ECO:0007669"/>
    <property type="project" value="TreeGrafter"/>
</dbReference>
<dbReference type="EC" id="6.3.1.14" evidence="1"/>
<dbReference type="OrthoDB" id="686384at2759"/>
<dbReference type="InterPro" id="IPR002761">
    <property type="entry name" value="Diphthami_syn_dom"/>
</dbReference>
<evidence type="ECO:0000259" key="7">
    <source>
        <dbReference type="Pfam" id="PF01902"/>
    </source>
</evidence>
<evidence type="ECO:0000256" key="6">
    <source>
        <dbReference type="SAM" id="MobiDB-lite"/>
    </source>
</evidence>
<dbReference type="GO" id="GO:0016787">
    <property type="term" value="F:hydrolase activity"/>
    <property type="evidence" value="ECO:0007669"/>
    <property type="project" value="UniProtKB-KW"/>
</dbReference>
<accession>A0A8E2FA28</accession>
<dbReference type="PANTHER" id="PTHR12196">
    <property type="entry name" value="DOMAIN OF UNKNOWN FUNCTION 71 DUF71 -CONTAINING PROTEIN"/>
    <property type="match status" value="1"/>
</dbReference>
<feature type="region of interest" description="Disordered" evidence="6">
    <location>
        <begin position="93"/>
        <end position="123"/>
    </location>
</feature>
<evidence type="ECO:0000313" key="9">
    <source>
        <dbReference type="Proteomes" id="UP000250140"/>
    </source>
</evidence>
<dbReference type="SUPFAM" id="SSF52402">
    <property type="entry name" value="Adenine nucleotide alpha hydrolases-like"/>
    <property type="match status" value="1"/>
</dbReference>
<feature type="non-terminal residue" evidence="8">
    <location>
        <position position="183"/>
    </location>
</feature>
<evidence type="ECO:0000256" key="4">
    <source>
        <dbReference type="ARBA" id="ARBA00031552"/>
    </source>
</evidence>
<dbReference type="InterPro" id="IPR030662">
    <property type="entry name" value="DPH6/MJ0570"/>
</dbReference>
<keyword evidence="8" id="KW-0378">Hydrolase</keyword>
<dbReference type="GO" id="GO:0017178">
    <property type="term" value="F:diphthine-ammonia ligase activity"/>
    <property type="evidence" value="ECO:0007669"/>
    <property type="project" value="UniProtKB-EC"/>
</dbReference>
<protein>
    <recommendedName>
        <fullName evidence="2">Diphthine--ammonia ligase</fullName>
        <ecNumber evidence="1">6.3.1.14</ecNumber>
    </recommendedName>
    <alternativeName>
        <fullName evidence="3">Diphthamide synthase</fullName>
    </alternativeName>
    <alternativeName>
        <fullName evidence="4">Diphthamide synthetase</fullName>
    </alternativeName>
</protein>
<dbReference type="Proteomes" id="UP000250140">
    <property type="component" value="Unassembled WGS sequence"/>
</dbReference>
<dbReference type="EMBL" id="KV748732">
    <property type="protein sequence ID" value="OCL13366.1"/>
    <property type="molecule type" value="Genomic_DNA"/>
</dbReference>
<evidence type="ECO:0000256" key="2">
    <source>
        <dbReference type="ARBA" id="ARBA00018426"/>
    </source>
</evidence>
<keyword evidence="9" id="KW-1185">Reference proteome</keyword>
<evidence type="ECO:0000256" key="5">
    <source>
        <dbReference type="ARBA" id="ARBA00048108"/>
    </source>
</evidence>
<dbReference type="PANTHER" id="PTHR12196:SF2">
    <property type="entry name" value="DIPHTHINE--AMMONIA LIGASE"/>
    <property type="match status" value="1"/>
</dbReference>
<organism evidence="8 9">
    <name type="scientific">Glonium stellatum</name>
    <dbReference type="NCBI Taxonomy" id="574774"/>
    <lineage>
        <taxon>Eukaryota</taxon>
        <taxon>Fungi</taxon>
        <taxon>Dikarya</taxon>
        <taxon>Ascomycota</taxon>
        <taxon>Pezizomycotina</taxon>
        <taxon>Dothideomycetes</taxon>
        <taxon>Pleosporomycetidae</taxon>
        <taxon>Gloniales</taxon>
        <taxon>Gloniaceae</taxon>
        <taxon>Glonium</taxon>
    </lineage>
</organism>
<dbReference type="CDD" id="cd01994">
    <property type="entry name" value="AANH_PF0828-like"/>
    <property type="match status" value="1"/>
</dbReference>
<evidence type="ECO:0000256" key="3">
    <source>
        <dbReference type="ARBA" id="ARBA00029814"/>
    </source>
</evidence>
<reference evidence="8 9" key="1">
    <citation type="journal article" date="2016" name="Nat. Commun.">
        <title>Ectomycorrhizal ecology is imprinted in the genome of the dominant symbiotic fungus Cenococcum geophilum.</title>
        <authorList>
            <consortium name="DOE Joint Genome Institute"/>
            <person name="Peter M."/>
            <person name="Kohler A."/>
            <person name="Ohm R.A."/>
            <person name="Kuo A."/>
            <person name="Krutzmann J."/>
            <person name="Morin E."/>
            <person name="Arend M."/>
            <person name="Barry K.W."/>
            <person name="Binder M."/>
            <person name="Choi C."/>
            <person name="Clum A."/>
            <person name="Copeland A."/>
            <person name="Grisel N."/>
            <person name="Haridas S."/>
            <person name="Kipfer T."/>
            <person name="LaButti K."/>
            <person name="Lindquist E."/>
            <person name="Lipzen A."/>
            <person name="Maire R."/>
            <person name="Meier B."/>
            <person name="Mihaltcheva S."/>
            <person name="Molinier V."/>
            <person name="Murat C."/>
            <person name="Poggeler S."/>
            <person name="Quandt C.A."/>
            <person name="Sperisen C."/>
            <person name="Tritt A."/>
            <person name="Tisserant E."/>
            <person name="Crous P.W."/>
            <person name="Henrissat B."/>
            <person name="Nehls U."/>
            <person name="Egli S."/>
            <person name="Spatafora J.W."/>
            <person name="Grigoriev I.V."/>
            <person name="Martin F.M."/>
        </authorList>
    </citation>
    <scope>NUCLEOTIDE SEQUENCE [LARGE SCALE GENOMIC DNA]</scope>
    <source>
        <strain evidence="8 9">CBS 207.34</strain>
    </source>
</reference>
<evidence type="ECO:0000313" key="8">
    <source>
        <dbReference type="EMBL" id="OCL13366.1"/>
    </source>
</evidence>
<dbReference type="Pfam" id="PF01902">
    <property type="entry name" value="Diphthami_syn_2"/>
    <property type="match status" value="1"/>
</dbReference>
<dbReference type="AlphaFoldDB" id="A0A8E2FA28"/>
<feature type="compositionally biased region" description="Pro residues" evidence="6">
    <location>
        <begin position="99"/>
        <end position="109"/>
    </location>
</feature>
<gene>
    <name evidence="8" type="ORF">AOQ84DRAFT_112049</name>
</gene>
<name>A0A8E2FA28_9PEZI</name>
<comment type="catalytic activity">
    <reaction evidence="5">
        <text>diphthine-[translation elongation factor 2] + NH4(+) + ATP = diphthamide-[translation elongation factor 2] + AMP + diphosphate + H(+)</text>
        <dbReference type="Rhea" id="RHEA:19753"/>
        <dbReference type="Rhea" id="RHEA-COMP:10172"/>
        <dbReference type="Rhea" id="RHEA-COMP:10174"/>
        <dbReference type="ChEBI" id="CHEBI:15378"/>
        <dbReference type="ChEBI" id="CHEBI:16692"/>
        <dbReference type="ChEBI" id="CHEBI:28938"/>
        <dbReference type="ChEBI" id="CHEBI:30616"/>
        <dbReference type="ChEBI" id="CHEBI:33019"/>
        <dbReference type="ChEBI" id="CHEBI:82696"/>
        <dbReference type="ChEBI" id="CHEBI:456215"/>
        <dbReference type="EC" id="6.3.1.14"/>
    </reaction>
</comment>
<dbReference type="InterPro" id="IPR014729">
    <property type="entry name" value="Rossmann-like_a/b/a_fold"/>
</dbReference>
<proteinExistence type="predicted"/>
<feature type="domain" description="Diphthamide synthase" evidence="7">
    <location>
        <begin position="141"/>
        <end position="176"/>
    </location>
</feature>